<evidence type="ECO:0000313" key="2">
    <source>
        <dbReference type="EMBL" id="KAF6164755.1"/>
    </source>
</evidence>
<sequence>MLWRSLTTRIGHGYNEASEMFDWPKEYWADILVAYPKAKKFMTTPLVNRELLKGLFEGTIATKDYAYATGSEYVPATQPTSEFVHIVDGDIPMDTDDFGASGIDNPWDGMNISIDDVPISPTTQPSPASTTPRTPASGNGSAKGKRATANVEPSPLSLINKLISVISSNGPGSGSSNNDNTMSEVMNILDKILDTNEIEESFYYLVLKVLGGADQLNYMTIFLRLEEGRRLGFLKMLIG</sequence>
<evidence type="ECO:0000313" key="3">
    <source>
        <dbReference type="Proteomes" id="UP000541444"/>
    </source>
</evidence>
<organism evidence="2 3">
    <name type="scientific">Kingdonia uniflora</name>
    <dbReference type="NCBI Taxonomy" id="39325"/>
    <lineage>
        <taxon>Eukaryota</taxon>
        <taxon>Viridiplantae</taxon>
        <taxon>Streptophyta</taxon>
        <taxon>Embryophyta</taxon>
        <taxon>Tracheophyta</taxon>
        <taxon>Spermatophyta</taxon>
        <taxon>Magnoliopsida</taxon>
        <taxon>Ranunculales</taxon>
        <taxon>Circaeasteraceae</taxon>
        <taxon>Kingdonia</taxon>
    </lineage>
</organism>
<protein>
    <submittedName>
        <fullName evidence="2">Uncharacterized protein</fullName>
    </submittedName>
</protein>
<feature type="compositionally biased region" description="Low complexity" evidence="1">
    <location>
        <begin position="120"/>
        <end position="137"/>
    </location>
</feature>
<dbReference type="AlphaFoldDB" id="A0A7J7NC69"/>
<dbReference type="EMBL" id="JACGCM010000911">
    <property type="protein sequence ID" value="KAF6164755.1"/>
    <property type="molecule type" value="Genomic_DNA"/>
</dbReference>
<keyword evidence="3" id="KW-1185">Reference proteome</keyword>
<proteinExistence type="predicted"/>
<reference evidence="2 3" key="1">
    <citation type="journal article" date="2020" name="IScience">
        <title>Genome Sequencing of the Endangered Kingdonia uniflora (Circaeasteraceae, Ranunculales) Reveals Potential Mechanisms of Evolutionary Specialization.</title>
        <authorList>
            <person name="Sun Y."/>
            <person name="Deng T."/>
            <person name="Zhang A."/>
            <person name="Moore M.J."/>
            <person name="Landis J.B."/>
            <person name="Lin N."/>
            <person name="Zhang H."/>
            <person name="Zhang X."/>
            <person name="Huang J."/>
            <person name="Zhang X."/>
            <person name="Sun H."/>
            <person name="Wang H."/>
        </authorList>
    </citation>
    <scope>NUCLEOTIDE SEQUENCE [LARGE SCALE GENOMIC DNA]</scope>
    <source>
        <strain evidence="2">TB1705</strain>
        <tissue evidence="2">Leaf</tissue>
    </source>
</reference>
<comment type="caution">
    <text evidence="2">The sequence shown here is derived from an EMBL/GenBank/DDBJ whole genome shotgun (WGS) entry which is preliminary data.</text>
</comment>
<dbReference type="Proteomes" id="UP000541444">
    <property type="component" value="Unassembled WGS sequence"/>
</dbReference>
<gene>
    <name evidence="2" type="ORF">GIB67_041007</name>
</gene>
<feature type="region of interest" description="Disordered" evidence="1">
    <location>
        <begin position="114"/>
        <end position="151"/>
    </location>
</feature>
<evidence type="ECO:0000256" key="1">
    <source>
        <dbReference type="SAM" id="MobiDB-lite"/>
    </source>
</evidence>
<accession>A0A7J7NC69</accession>
<name>A0A7J7NC69_9MAGN</name>